<feature type="signal peptide" evidence="1">
    <location>
        <begin position="1"/>
        <end position="26"/>
    </location>
</feature>
<dbReference type="PANTHER" id="PTHR40590:SF1">
    <property type="entry name" value="CYTOPLASMIC PROTEIN"/>
    <property type="match status" value="1"/>
</dbReference>
<dbReference type="InterPro" id="IPR002816">
    <property type="entry name" value="TraB/PrgY/GumN_fam"/>
</dbReference>
<dbReference type="EMBL" id="JBHTKN010000012">
    <property type="protein sequence ID" value="MFD1043597.1"/>
    <property type="molecule type" value="Genomic_DNA"/>
</dbReference>
<dbReference type="RefSeq" id="WP_162377248.1">
    <property type="nucleotide sequence ID" value="NZ_JBHTKN010000012.1"/>
</dbReference>
<dbReference type="CDD" id="cd14789">
    <property type="entry name" value="Tiki"/>
    <property type="match status" value="1"/>
</dbReference>
<evidence type="ECO:0000256" key="1">
    <source>
        <dbReference type="SAM" id="SignalP"/>
    </source>
</evidence>
<reference evidence="3" key="1">
    <citation type="journal article" date="2019" name="Int. J. Syst. Evol. Microbiol.">
        <title>The Global Catalogue of Microorganisms (GCM) 10K type strain sequencing project: providing services to taxonomists for standard genome sequencing and annotation.</title>
        <authorList>
            <consortium name="The Broad Institute Genomics Platform"/>
            <consortium name="The Broad Institute Genome Sequencing Center for Infectious Disease"/>
            <person name="Wu L."/>
            <person name="Ma J."/>
        </authorList>
    </citation>
    <scope>NUCLEOTIDE SEQUENCE [LARGE SCALE GENOMIC DNA]</scope>
    <source>
        <strain evidence="3">CCUG 55854</strain>
    </source>
</reference>
<dbReference type="InterPro" id="IPR047111">
    <property type="entry name" value="YbaP-like"/>
</dbReference>
<evidence type="ECO:0000313" key="3">
    <source>
        <dbReference type="Proteomes" id="UP001597033"/>
    </source>
</evidence>
<keyword evidence="1" id="KW-0732">Signal</keyword>
<dbReference type="Pfam" id="PF01963">
    <property type="entry name" value="TraB_PrgY_gumN"/>
    <property type="match status" value="1"/>
</dbReference>
<gene>
    <name evidence="2" type="ORF">ACFQ2N_14685</name>
</gene>
<organism evidence="2 3">
    <name type="scientific">Pseudoxanthomonas kaohsiungensis</name>
    <dbReference type="NCBI Taxonomy" id="283923"/>
    <lineage>
        <taxon>Bacteria</taxon>
        <taxon>Pseudomonadati</taxon>
        <taxon>Pseudomonadota</taxon>
        <taxon>Gammaproteobacteria</taxon>
        <taxon>Lysobacterales</taxon>
        <taxon>Lysobacteraceae</taxon>
        <taxon>Pseudoxanthomonas</taxon>
    </lineage>
</organism>
<evidence type="ECO:0000313" key="2">
    <source>
        <dbReference type="EMBL" id="MFD1043597.1"/>
    </source>
</evidence>
<accession>A0ABW3M140</accession>
<name>A0ABW3M140_9GAMM</name>
<dbReference type="PANTHER" id="PTHR40590">
    <property type="entry name" value="CYTOPLASMIC PROTEIN-RELATED"/>
    <property type="match status" value="1"/>
</dbReference>
<feature type="chain" id="PRO_5045654461" evidence="1">
    <location>
        <begin position="27"/>
        <end position="303"/>
    </location>
</feature>
<dbReference type="Proteomes" id="UP001597033">
    <property type="component" value="Unassembled WGS sequence"/>
</dbReference>
<sequence length="303" mass="33183">MPLKRFISGLAAALSLLLAGAAPAHAGPPVPLLWKVSDADNAVYLLGSFHLLRREDYPLSADVDAAFADAEGLVFELAPEEANAPDLPARMAQAAMRTRAGTLERDLGPALWGKLQGYAAAHQLPLAQLAAFDPWFIGLTIALMEMGKQGLDPALGLDRHFMEGAARAGKPTAGLERGDEQIAVLAGMSLDEQRQMLADALQQVEEGQDRYRDLHAAWRAGDAERMWREMAAEMKRDYPALYRRINVQRNDAWLPKLEQRLARQDDDTLVVVGALHLLGEDGVVEKLRAKGYTVERICSACRP</sequence>
<comment type="caution">
    <text evidence="2">The sequence shown here is derived from an EMBL/GenBank/DDBJ whole genome shotgun (WGS) entry which is preliminary data.</text>
</comment>
<protein>
    <submittedName>
        <fullName evidence="2">TraB/GumN family protein</fullName>
    </submittedName>
</protein>
<proteinExistence type="predicted"/>
<keyword evidence="3" id="KW-1185">Reference proteome</keyword>